<keyword evidence="6" id="KW-0508">mRNA splicing</keyword>
<gene>
    <name evidence="11" type="ORF">HNAJ_LOCUS3032</name>
</gene>
<keyword evidence="8" id="KW-0175">Coiled coil</keyword>
<evidence type="ECO:0000256" key="4">
    <source>
        <dbReference type="ARBA" id="ARBA00023015"/>
    </source>
</evidence>
<dbReference type="Pfam" id="PF04696">
    <property type="entry name" value="Pinin_SDK_memA"/>
    <property type="match status" value="1"/>
</dbReference>
<dbReference type="AlphaFoldDB" id="A0A0R3T7J5"/>
<evidence type="ECO:0000256" key="8">
    <source>
        <dbReference type="SAM" id="Coils"/>
    </source>
</evidence>
<evidence type="ECO:0000256" key="9">
    <source>
        <dbReference type="SAM" id="MobiDB-lite"/>
    </source>
</evidence>
<evidence type="ECO:0000313" key="13">
    <source>
        <dbReference type="WBParaSite" id="HNAJ_0000303301-mRNA-1"/>
    </source>
</evidence>
<keyword evidence="4" id="KW-0805">Transcription regulation</keyword>
<feature type="region of interest" description="Disordered" evidence="9">
    <location>
        <begin position="252"/>
        <end position="281"/>
    </location>
</feature>
<comment type="subcellular location">
    <subcellularLocation>
        <location evidence="1">Nucleus</location>
    </subcellularLocation>
</comment>
<dbReference type="PANTHER" id="PTHR12707:SF0">
    <property type="entry name" value="PININ"/>
    <property type="match status" value="1"/>
</dbReference>
<dbReference type="OrthoDB" id="330772at2759"/>
<organism evidence="13">
    <name type="scientific">Rodentolepis nana</name>
    <name type="common">Dwarf tapeworm</name>
    <name type="synonym">Hymenolepis nana</name>
    <dbReference type="NCBI Taxonomy" id="102285"/>
    <lineage>
        <taxon>Eukaryota</taxon>
        <taxon>Metazoa</taxon>
        <taxon>Spiralia</taxon>
        <taxon>Lophotrochozoa</taxon>
        <taxon>Platyhelminthes</taxon>
        <taxon>Cestoda</taxon>
        <taxon>Eucestoda</taxon>
        <taxon>Cyclophyllidea</taxon>
        <taxon>Hymenolepididae</taxon>
        <taxon>Rodentolepis</taxon>
    </lineage>
</organism>
<keyword evidence="7" id="KW-0539">Nucleus</keyword>
<dbReference type="GO" id="GO:0008380">
    <property type="term" value="P:RNA splicing"/>
    <property type="evidence" value="ECO:0007669"/>
    <property type="project" value="UniProtKB-KW"/>
</dbReference>
<dbReference type="STRING" id="102285.A0A0R3T7J5"/>
<keyword evidence="3" id="KW-0507">mRNA processing</keyword>
<proteinExistence type="inferred from homology"/>
<evidence type="ECO:0000256" key="7">
    <source>
        <dbReference type="ARBA" id="ARBA00023242"/>
    </source>
</evidence>
<evidence type="ECO:0000256" key="3">
    <source>
        <dbReference type="ARBA" id="ARBA00022664"/>
    </source>
</evidence>
<evidence type="ECO:0000256" key="6">
    <source>
        <dbReference type="ARBA" id="ARBA00023187"/>
    </source>
</evidence>
<reference evidence="13" key="1">
    <citation type="submission" date="2017-02" db="UniProtKB">
        <authorList>
            <consortium name="WormBaseParasite"/>
        </authorList>
    </citation>
    <scope>IDENTIFICATION</scope>
</reference>
<evidence type="ECO:0000313" key="12">
    <source>
        <dbReference type="Proteomes" id="UP000278807"/>
    </source>
</evidence>
<dbReference type="Proteomes" id="UP000278807">
    <property type="component" value="Unassembled WGS sequence"/>
</dbReference>
<evidence type="ECO:0000259" key="10">
    <source>
        <dbReference type="Pfam" id="PF04696"/>
    </source>
</evidence>
<dbReference type="WBParaSite" id="HNAJ_0000303301-mRNA-1">
    <property type="protein sequence ID" value="HNAJ_0000303301-mRNA-1"/>
    <property type="gene ID" value="HNAJ_0000303301"/>
</dbReference>
<evidence type="ECO:0000313" key="11">
    <source>
        <dbReference type="EMBL" id="VDN98891.1"/>
    </source>
</evidence>
<evidence type="ECO:0000256" key="1">
    <source>
        <dbReference type="ARBA" id="ARBA00004123"/>
    </source>
</evidence>
<accession>A0A0R3T7J5</accession>
<feature type="compositionally biased region" description="Polar residues" evidence="9">
    <location>
        <begin position="46"/>
        <end position="73"/>
    </location>
</feature>
<dbReference type="EMBL" id="UZAE01001661">
    <property type="protein sequence ID" value="VDN98891.1"/>
    <property type="molecule type" value="Genomic_DNA"/>
</dbReference>
<evidence type="ECO:0000256" key="2">
    <source>
        <dbReference type="ARBA" id="ARBA00010386"/>
    </source>
</evidence>
<feature type="region of interest" description="Disordered" evidence="9">
    <location>
        <begin position="42"/>
        <end position="73"/>
    </location>
</feature>
<reference evidence="11 12" key="2">
    <citation type="submission" date="2018-11" db="EMBL/GenBank/DDBJ databases">
        <authorList>
            <consortium name="Pathogen Informatics"/>
        </authorList>
    </citation>
    <scope>NUCLEOTIDE SEQUENCE [LARGE SCALE GENOMIC DNA]</scope>
</reference>
<sequence length="327" mass="37050">MTSFGSIVSVQKSIELQKELLQSTDNNIVKITGRLPEEDKPKISEVKSTISRSNGTPPTVLSRIEPNTRSNDDVSIQSSVVRVGEKRTRSDAIKEYKNMDQERGRRMFGILQQTLSQSKAETNEIKRKRRLEIESRIEAKAAEEKAAAKQERADLFRQRKAQQLELSLLQHKAHLMNEFEIWKEEQMKMVDFIRTEQGPPIFYRPKVCNKESESRKSATKAKILELIEDRRRFLEAEYEEIATSRRKRLGITSNDLEETGKSAGNSSGPKADGDSGSPQRFVHITTAAKSTGNNSIPAVDFEDLVDEPVLMDEDVPSDRRIVSTVGE</sequence>
<evidence type="ECO:0000256" key="5">
    <source>
        <dbReference type="ARBA" id="ARBA00023163"/>
    </source>
</evidence>
<protein>
    <submittedName>
        <fullName evidence="13">Pinin_SDK_memA domain-containing protein</fullName>
    </submittedName>
</protein>
<name>A0A0R3T7J5_RODNA</name>
<dbReference type="InterPro" id="IPR006786">
    <property type="entry name" value="Pinin_SDK_MemA"/>
</dbReference>
<comment type="similarity">
    <text evidence="2">Belongs to the pinin family.</text>
</comment>
<keyword evidence="12" id="KW-1185">Reference proteome</keyword>
<keyword evidence="5" id="KW-0804">Transcription</keyword>
<dbReference type="GO" id="GO:0071013">
    <property type="term" value="C:catalytic step 2 spliceosome"/>
    <property type="evidence" value="ECO:0007669"/>
    <property type="project" value="TreeGrafter"/>
</dbReference>
<feature type="domain" description="Pinin/SDK/MemA protein" evidence="10">
    <location>
        <begin position="100"/>
        <end position="218"/>
    </location>
</feature>
<feature type="coiled-coil region" evidence="8">
    <location>
        <begin position="138"/>
        <end position="165"/>
    </location>
</feature>
<dbReference type="InterPro" id="IPR039853">
    <property type="entry name" value="Pinin"/>
</dbReference>
<dbReference type="PANTHER" id="PTHR12707">
    <property type="entry name" value="PINN"/>
    <property type="match status" value="1"/>
</dbReference>
<dbReference type="GO" id="GO:0006397">
    <property type="term" value="P:mRNA processing"/>
    <property type="evidence" value="ECO:0007669"/>
    <property type="project" value="UniProtKB-KW"/>
</dbReference>